<sequence>MMRLLAALAAAAMLVGCANSGTGVVPPKTVESVDLQRYQGTWYEQARLPMFFQRNCAQSEALYELQEGGTIGVTNRCRTLDGDTQQVQGQAVPQVPGETNKLWVRFENWASSLLPGLTKGEYWILYLDDDYKAALVGHPNREYLWLLTRDQDASTRHLATLLEEARSRGYDTRELIWRRTAAEMALQR</sequence>
<proteinExistence type="inferred from homology"/>
<evidence type="ECO:0000256" key="2">
    <source>
        <dbReference type="PIRNR" id="PIRNR036893"/>
    </source>
</evidence>
<dbReference type="PIRSF" id="PIRSF036893">
    <property type="entry name" value="Lipocalin_ApoD"/>
    <property type="match status" value="1"/>
</dbReference>
<name>A0A4T2A3P0_9PSED</name>
<dbReference type="InterPro" id="IPR047202">
    <property type="entry name" value="Lipocalin_Blc-like_dom"/>
</dbReference>
<dbReference type="EMBL" id="RFLV01000001">
    <property type="protein sequence ID" value="TIH10912.1"/>
    <property type="molecule type" value="Genomic_DNA"/>
</dbReference>
<dbReference type="InterPro" id="IPR000566">
    <property type="entry name" value="Lipocln_cytosolic_FA-bd_dom"/>
</dbReference>
<comment type="subcellular location">
    <subcellularLocation>
        <location evidence="2">Cell outer membrane</location>
    </subcellularLocation>
</comment>
<organism evidence="4 5">
    <name type="scientific">Pseudomonas leptonychotis</name>
    <dbReference type="NCBI Taxonomy" id="2448482"/>
    <lineage>
        <taxon>Bacteria</taxon>
        <taxon>Pseudomonadati</taxon>
        <taxon>Pseudomonadota</taxon>
        <taxon>Gammaproteobacteria</taxon>
        <taxon>Pseudomonadales</taxon>
        <taxon>Pseudomonadaceae</taxon>
        <taxon>Pseudomonas</taxon>
    </lineage>
</organism>
<dbReference type="Gene3D" id="2.40.128.20">
    <property type="match status" value="1"/>
</dbReference>
<dbReference type="GO" id="GO:0006950">
    <property type="term" value="P:response to stress"/>
    <property type="evidence" value="ECO:0007669"/>
    <property type="project" value="UniProtKB-ARBA"/>
</dbReference>
<comment type="similarity">
    <text evidence="1 2">Belongs to the calycin superfamily. Lipocalin family.</text>
</comment>
<comment type="caution">
    <text evidence="4">The sequence shown here is derived from an EMBL/GenBank/DDBJ whole genome shotgun (WGS) entry which is preliminary data.</text>
</comment>
<dbReference type="InterPro" id="IPR012674">
    <property type="entry name" value="Calycin"/>
</dbReference>
<keyword evidence="2" id="KW-0446">Lipid-binding</keyword>
<feature type="signal peptide" evidence="2">
    <location>
        <begin position="1"/>
        <end position="20"/>
    </location>
</feature>
<keyword evidence="5" id="KW-1185">Reference proteome</keyword>
<evidence type="ECO:0000259" key="3">
    <source>
        <dbReference type="Pfam" id="PF08212"/>
    </source>
</evidence>
<protein>
    <recommendedName>
        <fullName evidence="2">Outer membrane lipoprotein Blc</fullName>
    </recommendedName>
</protein>
<feature type="domain" description="Lipocalin/cytosolic fatty-acid binding" evidence="3">
    <location>
        <begin position="33"/>
        <end position="178"/>
    </location>
</feature>
<dbReference type="PROSITE" id="PS51257">
    <property type="entry name" value="PROKAR_LIPOPROTEIN"/>
    <property type="match status" value="1"/>
</dbReference>
<dbReference type="SUPFAM" id="SSF50814">
    <property type="entry name" value="Lipocalins"/>
    <property type="match status" value="1"/>
</dbReference>
<dbReference type="PRINTS" id="PR01171">
    <property type="entry name" value="BCTLIPOCALIN"/>
</dbReference>
<dbReference type="AlphaFoldDB" id="A0A4T2A3P0"/>
<dbReference type="Proteomes" id="UP000307541">
    <property type="component" value="Unassembled WGS sequence"/>
</dbReference>
<keyword evidence="2" id="KW-0472">Membrane</keyword>
<evidence type="ECO:0000313" key="4">
    <source>
        <dbReference type="EMBL" id="TIH10912.1"/>
    </source>
</evidence>
<reference evidence="4 5" key="1">
    <citation type="submission" date="2018-10" db="EMBL/GenBank/DDBJ databases">
        <title>Pseudomonas leptonychotis sp. nov., isolated from Weddell seals in Antarctica.</title>
        <authorList>
            <person name="Novakova D."/>
            <person name="Svec P."/>
            <person name="Kralova S."/>
            <person name="Kristofova L."/>
            <person name="Zeman M."/>
            <person name="Pantucek R."/>
            <person name="Maslanova I."/>
            <person name="Sedlacek I."/>
        </authorList>
    </citation>
    <scope>NUCLEOTIDE SEQUENCE [LARGE SCALE GENOMIC DNA]</scope>
    <source>
        <strain evidence="4 5">CCM 8849</strain>
    </source>
</reference>
<evidence type="ECO:0000313" key="5">
    <source>
        <dbReference type="Proteomes" id="UP000307541"/>
    </source>
</evidence>
<dbReference type="CDD" id="cd19438">
    <property type="entry name" value="lipocalin_Blc-like"/>
    <property type="match status" value="1"/>
</dbReference>
<keyword evidence="2" id="KW-0998">Cell outer membrane</keyword>
<dbReference type="GO" id="GO:0009279">
    <property type="term" value="C:cell outer membrane"/>
    <property type="evidence" value="ECO:0007669"/>
    <property type="project" value="UniProtKB-SubCell"/>
</dbReference>
<dbReference type="InterPro" id="IPR002446">
    <property type="entry name" value="Lipocalin_bac"/>
</dbReference>
<keyword evidence="2" id="KW-0732">Signal</keyword>
<dbReference type="GO" id="GO:0008289">
    <property type="term" value="F:lipid binding"/>
    <property type="evidence" value="ECO:0007669"/>
    <property type="project" value="UniProtKB-UniRule"/>
</dbReference>
<dbReference type="PANTHER" id="PTHR10612:SF34">
    <property type="entry name" value="APOLIPOPROTEIN D"/>
    <property type="match status" value="1"/>
</dbReference>
<accession>A0A4T2A3P0</accession>
<gene>
    <name evidence="4" type="ORF">D8779_09625</name>
</gene>
<comment type="subunit">
    <text evidence="2">Homodimer.</text>
</comment>
<comment type="function">
    <text evidence="2">Involved in the storage or transport of lipids necessary for membrane maintenance under stressful conditions. Displays a binding preference for lysophospholipids.</text>
</comment>
<keyword evidence="2" id="KW-0449">Lipoprotein</keyword>
<dbReference type="PANTHER" id="PTHR10612">
    <property type="entry name" value="APOLIPOPROTEIN D"/>
    <property type="match status" value="1"/>
</dbReference>
<dbReference type="InterPro" id="IPR022271">
    <property type="entry name" value="Lipocalin_ApoD"/>
</dbReference>
<feature type="chain" id="PRO_5021060467" description="Outer membrane lipoprotein Blc" evidence="2">
    <location>
        <begin position="21"/>
        <end position="188"/>
    </location>
</feature>
<dbReference type="OrthoDB" id="9793905at2"/>
<dbReference type="Pfam" id="PF08212">
    <property type="entry name" value="Lipocalin_2"/>
    <property type="match status" value="1"/>
</dbReference>
<evidence type="ECO:0000256" key="1">
    <source>
        <dbReference type="ARBA" id="ARBA00006889"/>
    </source>
</evidence>